<accession>A0A7V8RDS8</accession>
<feature type="region of interest" description="Disordered" evidence="1">
    <location>
        <begin position="41"/>
        <end position="83"/>
    </location>
</feature>
<organism evidence="2 3">
    <name type="scientific">Sphingomonas ursincola</name>
    <dbReference type="NCBI Taxonomy" id="56361"/>
    <lineage>
        <taxon>Bacteria</taxon>
        <taxon>Pseudomonadati</taxon>
        <taxon>Pseudomonadota</taxon>
        <taxon>Alphaproteobacteria</taxon>
        <taxon>Sphingomonadales</taxon>
        <taxon>Sphingomonadaceae</taxon>
        <taxon>Sphingomonas</taxon>
    </lineage>
</organism>
<dbReference type="Proteomes" id="UP000589292">
    <property type="component" value="Unassembled WGS sequence"/>
</dbReference>
<gene>
    <name evidence="2" type="ORF">FG486_08620</name>
</gene>
<comment type="caution">
    <text evidence="2">The sequence shown here is derived from an EMBL/GenBank/DDBJ whole genome shotgun (WGS) entry which is preliminary data.</text>
</comment>
<evidence type="ECO:0000256" key="1">
    <source>
        <dbReference type="SAM" id="MobiDB-lite"/>
    </source>
</evidence>
<name>A0A7V8RDS8_9SPHN</name>
<proteinExistence type="predicted"/>
<reference evidence="2 3" key="1">
    <citation type="journal article" date="1994" name="Int. J. Syst. Bacteriol.">
        <title>Phylogenetic positions of novel aerobic, bacteriochlorophyll a-containing bacteria and description of Roseococcus thiosulfatophilus gen. nov., sp. nov., Erythromicrobium ramosum gen. nov., sp. nov., and Erythrobacter litoralis sp. nov.</title>
        <authorList>
            <person name="Yurkov V."/>
            <person name="Stackebrandt E."/>
            <person name="Holmes A."/>
            <person name="Fuerst J.A."/>
            <person name="Hugenholtz P."/>
            <person name="Golecki J."/>
            <person name="Gad'on N."/>
            <person name="Gorlenko V.M."/>
            <person name="Kompantseva E.I."/>
            <person name="Drews G."/>
        </authorList>
    </citation>
    <scope>NUCLEOTIDE SEQUENCE [LARGE SCALE GENOMIC DNA]</scope>
    <source>
        <strain evidence="2 3">KR-99</strain>
    </source>
</reference>
<keyword evidence="3" id="KW-1185">Reference proteome</keyword>
<dbReference type="RefSeq" id="WP_181267238.1">
    <property type="nucleotide sequence ID" value="NZ_BAAAGB010000001.1"/>
</dbReference>
<dbReference type="EMBL" id="VDES01000002">
    <property type="protein sequence ID" value="MBA1374400.1"/>
    <property type="molecule type" value="Genomic_DNA"/>
</dbReference>
<evidence type="ECO:0000313" key="3">
    <source>
        <dbReference type="Proteomes" id="UP000589292"/>
    </source>
</evidence>
<sequence>MNAYPPPDARTFGYRRAFELYLRTGRGPDIGAPLHRLERKFNPYHDPNNGQFTFAPGGKRSGTARRSLRGRAAPNSSAPAAQPQLTLANYKPNPRARIGGNQRRPSYDPMTLEQTFPGLRNAPGGAIIALADNALDITGPSRRLTTELADAEVKKLIAQIKQVDPDFRYQSLGPATTLEGQINEIRSLRMHRAAARYNKLGDTGPLQVEVLRQMQTSVDRAYDNAIKLYDSGHLRPSLSRSEAIGNYIDRSVKAEMSRLFDRHGIEHGAGKQVRVAGREYDTSRSVRTYRIPDVRVGRMAYDMTTERKLPSKPQIRGFFGADFGADSTVIVRPTRLGRGSTYAIKKPGK</sequence>
<feature type="compositionally biased region" description="Low complexity" evidence="1">
    <location>
        <begin position="72"/>
        <end position="83"/>
    </location>
</feature>
<evidence type="ECO:0000313" key="2">
    <source>
        <dbReference type="EMBL" id="MBA1374400.1"/>
    </source>
</evidence>
<dbReference type="AlphaFoldDB" id="A0A7V8RDS8"/>
<protein>
    <submittedName>
        <fullName evidence="2">Uncharacterized protein</fullName>
    </submittedName>
</protein>